<proteinExistence type="predicted"/>
<organism evidence="1 2">
    <name type="scientific">Imbroritus primus</name>
    <dbReference type="NCBI Taxonomy" id="3058603"/>
    <lineage>
        <taxon>Bacteria</taxon>
        <taxon>Pseudomonadati</taxon>
        <taxon>Pseudomonadota</taxon>
        <taxon>Betaproteobacteria</taxon>
        <taxon>Burkholderiales</taxon>
        <taxon>Burkholderiaceae</taxon>
        <taxon>Imbroritus</taxon>
    </lineage>
</organism>
<accession>A0ACD3SL27</accession>
<dbReference type="Proteomes" id="UP000004277">
    <property type="component" value="Unassembled WGS sequence"/>
</dbReference>
<sequence>METTAAKASKRENLVILVLQVLMLVIFFVLWEVVSRNKWIDPLFIGHPSKIFEYLYEAMFVDHKLFKEAGWTLWSTAAAFVLGSLGGMLFGLLFVVYPPLEKFLEPLFSAMNSLPRIALAPLFLLWFGLGPASKIALGFSLTFFIVLNSTVAGARSVDSDWVTLSRMLGASKATIFFKVTLVSAVPTIFSGLRLGLIYALLGVIGGEIIASQHGLGQLLSYLAGTFDTNGVFGVLFFLALLGVALTKCMSLLESYLLRWK</sequence>
<evidence type="ECO:0000313" key="2">
    <source>
        <dbReference type="Proteomes" id="UP000004277"/>
    </source>
</evidence>
<keyword evidence="2" id="KW-1185">Reference proteome</keyword>
<name>A0ACD3SL27_9BURK</name>
<reference evidence="1" key="1">
    <citation type="submission" date="2019-05" db="EMBL/GenBank/DDBJ databases">
        <title>Revised genome assembly of Burkholderiaceae (previously Ralstonia) sp. PBA.</title>
        <authorList>
            <person name="Gan H.M."/>
        </authorList>
    </citation>
    <scope>NUCLEOTIDE SEQUENCE</scope>
    <source>
        <strain evidence="1">PBA</strain>
    </source>
</reference>
<gene>
    <name evidence="1" type="ORF">MW7_017200</name>
</gene>
<evidence type="ECO:0000313" key="1">
    <source>
        <dbReference type="EMBL" id="TMS56916.1"/>
    </source>
</evidence>
<comment type="caution">
    <text evidence="1">The sequence shown here is derived from an EMBL/GenBank/DDBJ whole genome shotgun (WGS) entry which is preliminary data.</text>
</comment>
<dbReference type="EMBL" id="AKCV02000026">
    <property type="protein sequence ID" value="TMS56916.1"/>
    <property type="molecule type" value="Genomic_DNA"/>
</dbReference>
<protein>
    <submittedName>
        <fullName evidence="1">ABC transporter permease</fullName>
    </submittedName>
</protein>